<feature type="domain" description="HNH" evidence="1">
    <location>
        <begin position="274"/>
        <end position="315"/>
    </location>
</feature>
<dbReference type="Pfam" id="PF01844">
    <property type="entry name" value="HNH"/>
    <property type="match status" value="1"/>
</dbReference>
<dbReference type="InterPro" id="IPR002711">
    <property type="entry name" value="HNH"/>
</dbReference>
<sequence>MGKYTKEQLAEAVAAASSWAGVMRALGLPANGGQRRSLQRAVARHGMDTGHFVRRTPWRKYTDEAIAEAVASSTVLREVAEKLGARPSTGALSHIRRRIAAAGMDTEHIPGLSRRRIEVPFSEEDVRAAAGGVRSLRELARRLGVPEDGRSRAALGRTVRALGVDTSHFSHSRVAIPEEELRRAVARSRNYADVLRAMGMPVDEVNRRRVRRSTARLGLGTGHFEARSRRTVPRPPQPRRIARQVLRIRPEGMPRVNHERLRRALDEVGAVYACAQCGNPGEWEGARLTLQIDHINGEWRDNRRENLRYLCPNCHAVTETWCGRNRRRGSRPAGPPRQ</sequence>
<evidence type="ECO:0000313" key="2">
    <source>
        <dbReference type="EMBL" id="GGO55816.1"/>
    </source>
</evidence>
<dbReference type="Proteomes" id="UP000631535">
    <property type="component" value="Unassembled WGS sequence"/>
</dbReference>
<reference evidence="3" key="1">
    <citation type="journal article" date="2019" name="Int. J. Syst. Evol. Microbiol.">
        <title>The Global Catalogue of Microorganisms (GCM) 10K type strain sequencing project: providing services to taxonomists for standard genome sequencing and annotation.</title>
        <authorList>
            <consortium name="The Broad Institute Genomics Platform"/>
            <consortium name="The Broad Institute Genome Sequencing Center for Infectious Disease"/>
            <person name="Wu L."/>
            <person name="Ma J."/>
        </authorList>
    </citation>
    <scope>NUCLEOTIDE SEQUENCE [LARGE SCALE GENOMIC DNA]</scope>
    <source>
        <strain evidence="3">CGMCC 4.7178</strain>
    </source>
</reference>
<dbReference type="InterPro" id="IPR003615">
    <property type="entry name" value="HNH_nuc"/>
</dbReference>
<organism evidence="2 3">
    <name type="scientific">Streptomyces daqingensis</name>
    <dbReference type="NCBI Taxonomy" id="1472640"/>
    <lineage>
        <taxon>Bacteria</taxon>
        <taxon>Bacillati</taxon>
        <taxon>Actinomycetota</taxon>
        <taxon>Actinomycetes</taxon>
        <taxon>Kitasatosporales</taxon>
        <taxon>Streptomycetaceae</taxon>
        <taxon>Streptomyces</taxon>
    </lineage>
</organism>
<evidence type="ECO:0000259" key="1">
    <source>
        <dbReference type="Pfam" id="PF01844"/>
    </source>
</evidence>
<dbReference type="EMBL" id="BMMP01000018">
    <property type="protein sequence ID" value="GGO55816.1"/>
    <property type="molecule type" value="Genomic_DNA"/>
</dbReference>
<accession>A0ABQ2MQ30</accession>
<comment type="caution">
    <text evidence="2">The sequence shown here is derived from an EMBL/GenBank/DDBJ whole genome shotgun (WGS) entry which is preliminary data.</text>
</comment>
<evidence type="ECO:0000313" key="3">
    <source>
        <dbReference type="Proteomes" id="UP000631535"/>
    </source>
</evidence>
<proteinExistence type="predicted"/>
<dbReference type="RefSeq" id="WP_229712145.1">
    <property type="nucleotide sequence ID" value="NZ_BMMP01000018.1"/>
</dbReference>
<gene>
    <name evidence="2" type="ORF">GCM10012287_47960</name>
</gene>
<protein>
    <recommendedName>
        <fullName evidence="1">HNH domain-containing protein</fullName>
    </recommendedName>
</protein>
<dbReference type="CDD" id="cd00085">
    <property type="entry name" value="HNHc"/>
    <property type="match status" value="1"/>
</dbReference>
<name>A0ABQ2MQ30_9ACTN</name>
<keyword evidence="3" id="KW-1185">Reference proteome</keyword>